<feature type="transmembrane region" description="Helical" evidence="14">
    <location>
        <begin position="447"/>
        <end position="466"/>
    </location>
</feature>
<dbReference type="FunFam" id="1.10.510.10:FF:001023">
    <property type="entry name" value="Os07g0541700 protein"/>
    <property type="match status" value="1"/>
</dbReference>
<dbReference type="GO" id="GO:0005886">
    <property type="term" value="C:plasma membrane"/>
    <property type="evidence" value="ECO:0000318"/>
    <property type="project" value="GO_Central"/>
</dbReference>
<feature type="transmembrane region" description="Helical" evidence="14">
    <location>
        <begin position="478"/>
        <end position="499"/>
    </location>
</feature>
<keyword evidence="4" id="KW-0723">Serine/threonine-protein kinase</keyword>
<dbReference type="PANTHER" id="PTHR27001">
    <property type="entry name" value="OS01G0253100 PROTEIN"/>
    <property type="match status" value="1"/>
</dbReference>
<feature type="domain" description="Protein kinase" evidence="15">
    <location>
        <begin position="59"/>
        <end position="340"/>
    </location>
</feature>
<comment type="similarity">
    <text evidence="2">Belongs to the TMEM14 family.</text>
</comment>
<evidence type="ECO:0000256" key="7">
    <source>
        <dbReference type="ARBA" id="ARBA00022741"/>
    </source>
</evidence>
<evidence type="ECO:0000256" key="5">
    <source>
        <dbReference type="ARBA" id="ARBA00022679"/>
    </source>
</evidence>
<comment type="catalytic activity">
    <reaction evidence="12">
        <text>L-threonyl-[protein] + ATP = O-phospho-L-threonyl-[protein] + ADP + H(+)</text>
        <dbReference type="Rhea" id="RHEA:46608"/>
        <dbReference type="Rhea" id="RHEA-COMP:11060"/>
        <dbReference type="Rhea" id="RHEA-COMP:11605"/>
        <dbReference type="ChEBI" id="CHEBI:15378"/>
        <dbReference type="ChEBI" id="CHEBI:30013"/>
        <dbReference type="ChEBI" id="CHEBI:30616"/>
        <dbReference type="ChEBI" id="CHEBI:61977"/>
        <dbReference type="ChEBI" id="CHEBI:456216"/>
        <dbReference type="EC" id="2.7.11.1"/>
    </reaction>
</comment>
<dbReference type="SMART" id="SM00220">
    <property type="entry name" value="S_TKc"/>
    <property type="match status" value="1"/>
</dbReference>
<evidence type="ECO:0000256" key="10">
    <source>
        <dbReference type="ARBA" id="ARBA00022989"/>
    </source>
</evidence>
<dbReference type="InterPro" id="IPR008271">
    <property type="entry name" value="Ser/Thr_kinase_AS"/>
</dbReference>
<comment type="catalytic activity">
    <reaction evidence="13">
        <text>L-seryl-[protein] + ATP = O-phospho-L-seryl-[protein] + ADP + H(+)</text>
        <dbReference type="Rhea" id="RHEA:17989"/>
        <dbReference type="Rhea" id="RHEA-COMP:9863"/>
        <dbReference type="Rhea" id="RHEA-COMP:11604"/>
        <dbReference type="ChEBI" id="CHEBI:15378"/>
        <dbReference type="ChEBI" id="CHEBI:29999"/>
        <dbReference type="ChEBI" id="CHEBI:30616"/>
        <dbReference type="ChEBI" id="CHEBI:83421"/>
        <dbReference type="ChEBI" id="CHEBI:456216"/>
        <dbReference type="EC" id="2.7.11.1"/>
    </reaction>
</comment>
<dbReference type="STRING" id="3988.B9RZ02"/>
<evidence type="ECO:0000256" key="2">
    <source>
        <dbReference type="ARBA" id="ARBA00007590"/>
    </source>
</evidence>
<dbReference type="InterPro" id="IPR011009">
    <property type="entry name" value="Kinase-like_dom_sf"/>
</dbReference>
<dbReference type="InParanoid" id="B9RZ02"/>
<keyword evidence="9" id="KW-0067">ATP-binding</keyword>
<evidence type="ECO:0000256" key="13">
    <source>
        <dbReference type="ARBA" id="ARBA00048679"/>
    </source>
</evidence>
<dbReference type="GO" id="GO:0007165">
    <property type="term" value="P:signal transduction"/>
    <property type="evidence" value="ECO:0000318"/>
    <property type="project" value="GO_Central"/>
</dbReference>
<reference evidence="17" key="1">
    <citation type="journal article" date="2010" name="Nat. Biotechnol.">
        <title>Draft genome sequence of the oilseed species Ricinus communis.</title>
        <authorList>
            <person name="Chan A.P."/>
            <person name="Crabtree J."/>
            <person name="Zhao Q."/>
            <person name="Lorenzi H."/>
            <person name="Orvis J."/>
            <person name="Puiu D."/>
            <person name="Melake-Berhan A."/>
            <person name="Jones K.M."/>
            <person name="Redman J."/>
            <person name="Chen G."/>
            <person name="Cahoon E.B."/>
            <person name="Gedil M."/>
            <person name="Stanke M."/>
            <person name="Haas B.J."/>
            <person name="Wortman J.R."/>
            <person name="Fraser-Liggett C.M."/>
            <person name="Ravel J."/>
            <person name="Rabinowicz P.D."/>
        </authorList>
    </citation>
    <scope>NUCLEOTIDE SEQUENCE [LARGE SCALE GENOMIC DNA]</scope>
    <source>
        <strain evidence="17">cv. Hale</strain>
    </source>
</reference>
<evidence type="ECO:0000313" key="16">
    <source>
        <dbReference type="EMBL" id="EEF43504.1"/>
    </source>
</evidence>
<keyword evidence="5 16" id="KW-0808">Transferase</keyword>
<dbReference type="EMBL" id="EQ973832">
    <property type="protein sequence ID" value="EEF43504.1"/>
    <property type="molecule type" value="Genomic_DNA"/>
</dbReference>
<comment type="subcellular location">
    <subcellularLocation>
        <location evidence="1">Membrane</location>
    </subcellularLocation>
</comment>
<evidence type="ECO:0000313" key="17">
    <source>
        <dbReference type="Proteomes" id="UP000008311"/>
    </source>
</evidence>
<proteinExistence type="inferred from homology"/>
<keyword evidence="17" id="KW-1185">Reference proteome</keyword>
<dbReference type="Gene3D" id="3.30.200.20">
    <property type="entry name" value="Phosphorylase Kinase, domain 1"/>
    <property type="match status" value="1"/>
</dbReference>
<evidence type="ECO:0000256" key="8">
    <source>
        <dbReference type="ARBA" id="ARBA00022777"/>
    </source>
</evidence>
<dbReference type="InterPro" id="IPR005349">
    <property type="entry name" value="TMEM14"/>
</dbReference>
<evidence type="ECO:0000256" key="4">
    <source>
        <dbReference type="ARBA" id="ARBA00022527"/>
    </source>
</evidence>
<dbReference type="Pfam" id="PF03647">
    <property type="entry name" value="Tmemb_14"/>
    <property type="match status" value="1"/>
</dbReference>
<dbReference type="Gene3D" id="1.10.510.10">
    <property type="entry name" value="Transferase(Phosphotransferase) domain 1"/>
    <property type="match status" value="1"/>
</dbReference>
<evidence type="ECO:0000259" key="15">
    <source>
        <dbReference type="PROSITE" id="PS50011"/>
    </source>
</evidence>
<dbReference type="InterPro" id="IPR000719">
    <property type="entry name" value="Prot_kinase_dom"/>
</dbReference>
<dbReference type="Pfam" id="PF00069">
    <property type="entry name" value="Pkinase"/>
    <property type="match status" value="1"/>
</dbReference>
<dbReference type="EC" id="2.7.11.1" evidence="3"/>
<evidence type="ECO:0000256" key="3">
    <source>
        <dbReference type="ARBA" id="ARBA00012513"/>
    </source>
</evidence>
<evidence type="ECO:0000256" key="14">
    <source>
        <dbReference type="SAM" id="Phobius"/>
    </source>
</evidence>
<dbReference type="Proteomes" id="UP000008311">
    <property type="component" value="Unassembled WGS sequence"/>
</dbReference>
<gene>
    <name evidence="16" type="ORF">RCOM_1315250</name>
</gene>
<keyword evidence="6 14" id="KW-0812">Transmembrane</keyword>
<dbReference type="eggNOG" id="KOG1187">
    <property type="taxonomic scope" value="Eukaryota"/>
</dbReference>
<dbReference type="AlphaFoldDB" id="B9RZ02"/>
<dbReference type="FunCoup" id="B9RZ02">
    <property type="interactions" value="352"/>
</dbReference>
<evidence type="ECO:0000256" key="9">
    <source>
        <dbReference type="ARBA" id="ARBA00022840"/>
    </source>
</evidence>
<feature type="transmembrane region" description="Helical" evidence="14">
    <location>
        <begin position="420"/>
        <end position="440"/>
    </location>
</feature>
<keyword evidence="7" id="KW-0547">Nucleotide-binding</keyword>
<dbReference type="InterPro" id="IPR044890">
    <property type="entry name" value="TMEM14_sf"/>
</dbReference>
<dbReference type="SUPFAM" id="SSF56112">
    <property type="entry name" value="Protein kinase-like (PK-like)"/>
    <property type="match status" value="1"/>
</dbReference>
<accession>B9RZ02</accession>
<dbReference type="GO" id="GO:0005524">
    <property type="term" value="F:ATP binding"/>
    <property type="evidence" value="ECO:0007669"/>
    <property type="project" value="UniProtKB-KW"/>
</dbReference>
<keyword evidence="8 16" id="KW-0418">Kinase</keyword>
<dbReference type="Gene3D" id="1.10.10.1740">
    <property type="entry name" value="Transmembrane protein 14-like"/>
    <property type="match status" value="1"/>
</dbReference>
<evidence type="ECO:0000256" key="11">
    <source>
        <dbReference type="ARBA" id="ARBA00023136"/>
    </source>
</evidence>
<dbReference type="PROSITE" id="PS50011">
    <property type="entry name" value="PROTEIN_KINASE_DOM"/>
    <property type="match status" value="1"/>
</dbReference>
<dbReference type="PROSITE" id="PS00108">
    <property type="entry name" value="PROTEIN_KINASE_ST"/>
    <property type="match status" value="1"/>
</dbReference>
<keyword evidence="16" id="KW-0675">Receptor</keyword>
<dbReference type="PANTHER" id="PTHR27001:SF585">
    <property type="entry name" value="OS02G0648100 PROTEIN"/>
    <property type="match status" value="1"/>
</dbReference>
<sequence>MGCLPRFFRLKPITRRPISQVGVVVAARDDIGFHVKEKDFDDDCCEKKYSWNDIERLTMNFARVVGSGGFSTVFLARLPSLTLGAVKIHGNSDHLNRLFKQELDILLQLRHDNIVKLLGHCDDQDRGALVLEYVPNGSLQDKLHGAATEILSWKRRMAIAFQLAQALEYLHDKCTLQIVHGDIKASNILLDEHLNCKLCDFGSAKMGFSSMVMPSSRTKQVMMGSPGYTDPHYLRTGMASKKNDIYSYGVIILELVTGMEAFCEERGQLLTSMMGPMLRNARDCEATKMAEMVDPRLAGDFDLKEARAMLSLSALCLGQSPVLRPSAAQILQEIRQNVRLPLGGLVVRLSLRMATACCLLVIPFPGAKLTAVNEYELVRRRKDVSLYGGRYPFPRERNGNRSNIKTQSPSGSCKCQLIDLAPATSATYGALLLAGGLFAFNKSRSKGSLFGGLTGATLMAAAYFLMQREETKAVGDALGFGSAFLFSSVFGMFFSYLFCMYEQDSITKDNLHGFYIFTLKFQCLLPIDFSKMTLKGSVNKGDS</sequence>
<dbReference type="GO" id="GO:0004674">
    <property type="term" value="F:protein serine/threonine kinase activity"/>
    <property type="evidence" value="ECO:0007669"/>
    <property type="project" value="UniProtKB-KW"/>
</dbReference>
<name>B9RZ02_RICCO</name>
<keyword evidence="10 14" id="KW-1133">Transmembrane helix</keyword>
<evidence type="ECO:0000256" key="1">
    <source>
        <dbReference type="ARBA" id="ARBA00004370"/>
    </source>
</evidence>
<evidence type="ECO:0000256" key="12">
    <source>
        <dbReference type="ARBA" id="ARBA00047899"/>
    </source>
</evidence>
<evidence type="ECO:0000256" key="6">
    <source>
        <dbReference type="ARBA" id="ARBA00022692"/>
    </source>
</evidence>
<dbReference type="GO" id="GO:0004672">
    <property type="term" value="F:protein kinase activity"/>
    <property type="evidence" value="ECO:0000318"/>
    <property type="project" value="GO_Central"/>
</dbReference>
<dbReference type="GO" id="GO:0106310">
    <property type="term" value="F:protein serine kinase activity"/>
    <property type="evidence" value="ECO:0007669"/>
    <property type="project" value="RHEA"/>
</dbReference>
<organism evidence="16 17">
    <name type="scientific">Ricinus communis</name>
    <name type="common">Castor bean</name>
    <dbReference type="NCBI Taxonomy" id="3988"/>
    <lineage>
        <taxon>Eukaryota</taxon>
        <taxon>Viridiplantae</taxon>
        <taxon>Streptophyta</taxon>
        <taxon>Embryophyta</taxon>
        <taxon>Tracheophyta</taxon>
        <taxon>Spermatophyta</taxon>
        <taxon>Magnoliopsida</taxon>
        <taxon>eudicotyledons</taxon>
        <taxon>Gunneridae</taxon>
        <taxon>Pentapetalae</taxon>
        <taxon>rosids</taxon>
        <taxon>fabids</taxon>
        <taxon>Malpighiales</taxon>
        <taxon>Euphorbiaceae</taxon>
        <taxon>Acalyphoideae</taxon>
        <taxon>Acalypheae</taxon>
        <taxon>Ricinus</taxon>
    </lineage>
</organism>
<keyword evidence="11 14" id="KW-0472">Membrane</keyword>
<protein>
    <recommendedName>
        <fullName evidence="3">non-specific serine/threonine protein kinase</fullName>
        <ecNumber evidence="3">2.7.11.1</ecNumber>
    </recommendedName>
</protein>